<evidence type="ECO:0000256" key="2">
    <source>
        <dbReference type="SAM" id="MobiDB-lite"/>
    </source>
</evidence>
<protein>
    <submittedName>
        <fullName evidence="3">Uncharacterized protein</fullName>
    </submittedName>
</protein>
<gene>
    <name evidence="3" type="ORF">LCGC14_1316960</name>
</gene>
<feature type="region of interest" description="Disordered" evidence="2">
    <location>
        <begin position="1"/>
        <end position="25"/>
    </location>
</feature>
<keyword evidence="1" id="KW-0143">Chaperone</keyword>
<organism evidence="3">
    <name type="scientific">marine sediment metagenome</name>
    <dbReference type="NCBI Taxonomy" id="412755"/>
    <lineage>
        <taxon>unclassified sequences</taxon>
        <taxon>metagenomes</taxon>
        <taxon>ecological metagenomes</taxon>
    </lineage>
</organism>
<feature type="non-terminal residue" evidence="3">
    <location>
        <position position="1"/>
    </location>
</feature>
<dbReference type="InterPro" id="IPR020945">
    <property type="entry name" value="DMSO/NO3_reduct_chaperone"/>
</dbReference>
<dbReference type="InterPro" id="IPR036411">
    <property type="entry name" value="TorD-like_sf"/>
</dbReference>
<reference evidence="3" key="1">
    <citation type="journal article" date="2015" name="Nature">
        <title>Complex archaea that bridge the gap between prokaryotes and eukaryotes.</title>
        <authorList>
            <person name="Spang A."/>
            <person name="Saw J.H."/>
            <person name="Jorgensen S.L."/>
            <person name="Zaremba-Niedzwiedzka K."/>
            <person name="Martijn J."/>
            <person name="Lind A.E."/>
            <person name="van Eijk R."/>
            <person name="Schleper C."/>
            <person name="Guy L."/>
            <person name="Ettema T.J."/>
        </authorList>
    </citation>
    <scope>NUCLEOTIDE SEQUENCE</scope>
</reference>
<dbReference type="InterPro" id="IPR050289">
    <property type="entry name" value="TorD/DmsD_chaperones"/>
</dbReference>
<comment type="caution">
    <text evidence="3">The sequence shown here is derived from an EMBL/GenBank/DDBJ whole genome shotgun (WGS) entry which is preliminary data.</text>
</comment>
<name>A0A0F9KL58_9ZZZZ</name>
<evidence type="ECO:0000313" key="3">
    <source>
        <dbReference type="EMBL" id="KKM82698.1"/>
    </source>
</evidence>
<accession>A0A0F9KL58</accession>
<dbReference type="Gene3D" id="1.10.3480.10">
    <property type="entry name" value="TorD-like"/>
    <property type="match status" value="1"/>
</dbReference>
<dbReference type="SUPFAM" id="SSF89155">
    <property type="entry name" value="TorD-like"/>
    <property type="match status" value="1"/>
</dbReference>
<dbReference type="PANTHER" id="PTHR34227">
    <property type="entry name" value="CHAPERONE PROTEIN YCDY"/>
    <property type="match status" value="1"/>
</dbReference>
<dbReference type="EMBL" id="LAZR01007822">
    <property type="protein sequence ID" value="KKM82698.1"/>
    <property type="molecule type" value="Genomic_DNA"/>
</dbReference>
<sequence>SVPVRHSRSPVAPAQAGVPTEEGKRMNRQDVAGMASLARLRQMVYRLFSTLYLYPDAERLATLAQAAGNLQQETEFVAVFPFFLSWRRLLTTLHGLTADEIALVEKDYVRLFHVNLNGMQCLPYESFYLDPKRQAMGWNIAQLECEYAASGLRLSPSLKELPDHAAVELEFMAFLCDREAETWEKEAWQAGFRVLERQRSFLHRHLGRWFPVFARKVAIAVSGQLYGVTSKAADAFIHHDRDLVTLLLERFRAAEGLPVADRHSTVNT</sequence>
<dbReference type="AlphaFoldDB" id="A0A0F9KL58"/>
<proteinExistence type="predicted"/>
<evidence type="ECO:0000256" key="1">
    <source>
        <dbReference type="ARBA" id="ARBA00023186"/>
    </source>
</evidence>
<dbReference type="Pfam" id="PF02613">
    <property type="entry name" value="Nitrate_red_del"/>
    <property type="match status" value="1"/>
</dbReference>
<dbReference type="PANTHER" id="PTHR34227:SF1">
    <property type="entry name" value="DIMETHYL SULFOXIDE REDUCTASE CHAPERONE-RELATED"/>
    <property type="match status" value="1"/>
</dbReference>